<feature type="region of interest" description="Disordered" evidence="17">
    <location>
        <begin position="1138"/>
        <end position="1199"/>
    </location>
</feature>
<evidence type="ECO:0000256" key="13">
    <source>
        <dbReference type="ARBA" id="ARBA00023319"/>
    </source>
</evidence>
<dbReference type="SMART" id="SM00060">
    <property type="entry name" value="FN3"/>
    <property type="match status" value="1"/>
</dbReference>
<evidence type="ECO:0000259" key="20">
    <source>
        <dbReference type="PROSITE" id="PS50853"/>
    </source>
</evidence>
<dbReference type="NCBIfam" id="TIGR01458">
    <property type="entry name" value="HAD-SF-IIA-hyp3"/>
    <property type="match status" value="1"/>
</dbReference>
<keyword evidence="23" id="KW-1185">Reference proteome</keyword>
<dbReference type="CDD" id="cd00063">
    <property type="entry name" value="FN3"/>
    <property type="match status" value="1"/>
</dbReference>
<proteinExistence type="inferred from homology"/>
<dbReference type="GO" id="GO:0030424">
    <property type="term" value="C:axon"/>
    <property type="evidence" value="ECO:0007669"/>
    <property type="project" value="TreeGrafter"/>
</dbReference>
<dbReference type="SMART" id="SM00409">
    <property type="entry name" value="IG"/>
    <property type="match status" value="4"/>
</dbReference>
<name>A0A084WB63_ANOSI</name>
<evidence type="ECO:0000256" key="10">
    <source>
        <dbReference type="ARBA" id="ARBA00022842"/>
    </source>
</evidence>
<dbReference type="GO" id="GO:0005886">
    <property type="term" value="C:plasma membrane"/>
    <property type="evidence" value="ECO:0007669"/>
    <property type="project" value="TreeGrafter"/>
</dbReference>
<dbReference type="InterPro" id="IPR002645">
    <property type="entry name" value="STAS_dom"/>
</dbReference>
<feature type="compositionally biased region" description="Gly residues" evidence="17">
    <location>
        <begin position="970"/>
        <end position="983"/>
    </location>
</feature>
<dbReference type="InterPro" id="IPR003599">
    <property type="entry name" value="Ig_sub"/>
</dbReference>
<evidence type="ECO:0000256" key="11">
    <source>
        <dbReference type="ARBA" id="ARBA00023157"/>
    </source>
</evidence>
<dbReference type="InterPro" id="IPR013783">
    <property type="entry name" value="Ig-like_fold"/>
</dbReference>
<dbReference type="EC" id="3.6.1.1" evidence="5"/>
<evidence type="ECO:0000259" key="18">
    <source>
        <dbReference type="PROSITE" id="PS50801"/>
    </source>
</evidence>
<dbReference type="InterPro" id="IPR036179">
    <property type="entry name" value="Ig-like_dom_sf"/>
</dbReference>
<dbReference type="Pfam" id="PF13927">
    <property type="entry name" value="Ig_3"/>
    <property type="match status" value="1"/>
</dbReference>
<feature type="domain" description="Ig-like" evidence="19">
    <location>
        <begin position="103"/>
        <end position="189"/>
    </location>
</feature>
<dbReference type="EMBL" id="ATLV01022316">
    <property type="status" value="NOT_ANNOTATED_CDS"/>
    <property type="molecule type" value="Genomic_DNA"/>
</dbReference>
<dbReference type="OMA" id="PTTFWIL"/>
<sequence>MCTQQRPKITEHPKDAVAAKDEPLTLNCKATGRPPPEFVWFQNGMPLSPSDRRVILPEGSLFFLRVTQNKREQDAGVYHCEARNSAGVAVSENATLQIAVLRDDFRLMPKDTVALVGGPVVLNCTPPRGIPEPSVLWIKDGKILDINGKHHSLVDSGSLLISEIQPSDSGKYECSAQSMAGTKTTPAVHLKVLAPPTIVKSPHDTEVLEGEGFDLPCGLAGDPKPTVTWRKESGRLPEGRSRKLLDNTLRIEDARQEDEGKYFCEGHNEGGNVTISVYLYVYEAPTFMEAPVDVVIREGESIMLPCRAKGRPGVRIFWDRIDRKHVDNSEQHEEGLEGGAVGSESTLANDPSSSSSLSAATKRRRRSVASRVEGFAFAPPDVASFVANGSGDLGEEGGRGRGNWTIKIEPVSERQLQRQYPTRLSSFRADSPEHRRILLRSRRETTSTEEDGQHSETQGTSAPTSTGTQAPTGHPPSSSMVEFEESGGLSLKQISKGDEGWYACAAINEAGSIVKKIRLTVLGKDEPVDVRKDALAAGYEQHRWANHHQFIVLNNVYTVSASSIGVTWDVTDSTSRMQLRMYYRVASRPVDYYLYNSSFSSVLTTSNLKELTLTGLRPYSEYEIFASIPEGLAGSVSNIRRGRTLDGPPTAPPTDVRVGVINTTAAFVRWSPPPTHLLNGELTGYKIQIKSNATNKVLGQMSLNSSTQSVVINSLTPGAMYIARVASLTAGGIGPYSSPTPLHMDPQNIVRSDPTPSYWTASWMSGTALVVVCVGIISAAIFAIFWTVRKKQSVKASYPGPSVTTIIPDKQHTLWLHGNTLVKAHPSHSLDPPSTSEYAELTNNTMPSSQQMGKLMNNLGGGGNIPPEPYATVTLQRGGMMTLGGLGGGGGPGGGGGMGPTLSEESCLKCSNGNSPASSNEYNAPMREPINISDVLPPPPDHPYGTYRPPNNMTIRTNPAALSPQMMRKNGGGGPNQPNGGGQPRWDTLPPPIPSFPQNWIRQHPNQHHHHQHHPNSHHHQQQLNHQDMYNNVSGPENDYESGSVLYEQCYRTGPPSSGGGSAGGGSGINDPMLIGGNIEFFSQAGEPTEEFYRNVNQEFSDDMGFEPASPPAPCPESVPFNGAKYLSSESPMMTARRQHNNGVGRGGGYGGGHHHPMNHPHQQQQQQGQQHQHGQNSVEHSSDDSECDCGNGSNEGRTGQISVQKYTSMSATKVKLALIDLSGTLHVDDQPTEGAVDALKRLRQQGVRVKFVTNTTKESVHSLYSRLRKIGFELEQEEIYGSLAAAAEYVRKNALNPYYLLTDDARTDMPPVDPDRPLDAVVVGLAPERFCYEHLNEAFRVLHQKRTDKPPALVAIHEGRYYKAKDGIALGPGCFVKGLEYSTGVKPVCIGKPNEYFFRSALPEDVEVEECVMIGDDPTDDCLGAMRIGMKGYLVETGKYQPEIYTEENRPAVSGIFATFSDVVENIVGKGNNN</sequence>
<dbReference type="Proteomes" id="UP000030765">
    <property type="component" value="Unassembled WGS sequence"/>
</dbReference>
<feature type="domain" description="Ig-like" evidence="19">
    <location>
        <begin position="7"/>
        <end position="97"/>
    </location>
</feature>
<dbReference type="Pfam" id="PF00041">
    <property type="entry name" value="fn3"/>
    <property type="match status" value="1"/>
</dbReference>
<dbReference type="InterPro" id="IPR036116">
    <property type="entry name" value="FN3_sf"/>
</dbReference>
<evidence type="ECO:0000256" key="17">
    <source>
        <dbReference type="SAM" id="MobiDB-lite"/>
    </source>
</evidence>
<keyword evidence="7" id="KW-0479">Metal-binding</keyword>
<comment type="similarity">
    <text evidence="4">Belongs to the HAD-like hydrolase superfamily.</text>
</comment>
<dbReference type="SUPFAM" id="SSF48726">
    <property type="entry name" value="Immunoglobulin"/>
    <property type="match status" value="4"/>
</dbReference>
<feature type="compositionally biased region" description="Basic residues" evidence="17">
    <location>
        <begin position="1005"/>
        <end position="1021"/>
    </location>
</feature>
<evidence type="ECO:0000313" key="22">
    <source>
        <dbReference type="EnsemblMetazoa" id="ASIC015405-PA"/>
    </source>
</evidence>
<dbReference type="PROSITE" id="PS50801">
    <property type="entry name" value="STAS"/>
    <property type="match status" value="1"/>
</dbReference>
<dbReference type="InterPro" id="IPR023214">
    <property type="entry name" value="HAD_sf"/>
</dbReference>
<dbReference type="VEuPathDB" id="VectorBase:ASIS006370"/>
<dbReference type="Gene3D" id="2.60.40.10">
    <property type="entry name" value="Immunoglobulins"/>
    <property type="match status" value="7"/>
</dbReference>
<dbReference type="GO" id="GO:0007411">
    <property type="term" value="P:axon guidance"/>
    <property type="evidence" value="ECO:0007669"/>
    <property type="project" value="TreeGrafter"/>
</dbReference>
<dbReference type="InterPro" id="IPR013098">
    <property type="entry name" value="Ig_I-set"/>
</dbReference>
<evidence type="ECO:0000256" key="8">
    <source>
        <dbReference type="ARBA" id="ARBA00022737"/>
    </source>
</evidence>
<keyword evidence="13" id="KW-0393">Immunoglobulin domain</keyword>
<evidence type="ECO:0000256" key="2">
    <source>
        <dbReference type="ARBA" id="ARBA00004123"/>
    </source>
</evidence>
<evidence type="ECO:0000313" key="21">
    <source>
        <dbReference type="EMBL" id="KFB47457.1"/>
    </source>
</evidence>
<dbReference type="EMBL" id="ATLV01022314">
    <property type="status" value="NOT_ANNOTATED_CDS"/>
    <property type="molecule type" value="Genomic_DNA"/>
</dbReference>
<dbReference type="STRING" id="74873.A0A084WB63"/>
<dbReference type="SMART" id="SM00408">
    <property type="entry name" value="IGc2"/>
    <property type="match status" value="4"/>
</dbReference>
<dbReference type="InterPro" id="IPR036412">
    <property type="entry name" value="HAD-like_sf"/>
</dbReference>
<dbReference type="GO" id="GO:0098632">
    <property type="term" value="F:cell-cell adhesion mediator activity"/>
    <property type="evidence" value="ECO:0007669"/>
    <property type="project" value="TreeGrafter"/>
</dbReference>
<dbReference type="SUPFAM" id="SSF49265">
    <property type="entry name" value="Fibronectin type III"/>
    <property type="match status" value="1"/>
</dbReference>
<dbReference type="FunFam" id="3.40.50.1000:FF:000051">
    <property type="entry name" value="Phospholysine phosphohistidine inorganic pyrophosphate phosphatase"/>
    <property type="match status" value="1"/>
</dbReference>
<feature type="domain" description="Fibronectin type-III" evidence="20">
    <location>
        <begin position="652"/>
        <end position="747"/>
    </location>
</feature>
<keyword evidence="11" id="KW-1015">Disulfide bond</keyword>
<evidence type="ECO:0000256" key="12">
    <source>
        <dbReference type="ARBA" id="ARBA00023242"/>
    </source>
</evidence>
<evidence type="ECO:0000259" key="19">
    <source>
        <dbReference type="PROSITE" id="PS50835"/>
    </source>
</evidence>
<feature type="domain" description="Ig-like" evidence="19">
    <location>
        <begin position="285"/>
        <end position="320"/>
    </location>
</feature>
<evidence type="ECO:0000256" key="16">
    <source>
        <dbReference type="ARBA" id="ARBA00047820"/>
    </source>
</evidence>
<feature type="region of interest" description="Disordered" evidence="17">
    <location>
        <begin position="327"/>
        <end position="362"/>
    </location>
</feature>
<dbReference type="FunFam" id="2.60.40.10:FF:000032">
    <property type="entry name" value="palladin isoform X1"/>
    <property type="match status" value="1"/>
</dbReference>
<evidence type="ECO:0000256" key="9">
    <source>
        <dbReference type="ARBA" id="ARBA00022801"/>
    </source>
</evidence>
<dbReference type="Pfam" id="PF13344">
    <property type="entry name" value="Hydrolase_6"/>
    <property type="match status" value="1"/>
</dbReference>
<dbReference type="EMBL" id="ATLV01022315">
    <property type="status" value="NOT_ANNOTATED_CDS"/>
    <property type="molecule type" value="Genomic_DNA"/>
</dbReference>
<dbReference type="Gene3D" id="3.40.50.1000">
    <property type="entry name" value="HAD superfamily/HAD-like"/>
    <property type="match status" value="2"/>
</dbReference>
<keyword evidence="12" id="KW-0539">Nucleus</keyword>
<evidence type="ECO:0000256" key="4">
    <source>
        <dbReference type="ARBA" id="ARBA00007958"/>
    </source>
</evidence>
<dbReference type="GO" id="GO:0046872">
    <property type="term" value="F:metal ion binding"/>
    <property type="evidence" value="ECO:0007669"/>
    <property type="project" value="UniProtKB-KW"/>
</dbReference>
<dbReference type="GO" id="GO:0016791">
    <property type="term" value="F:phosphatase activity"/>
    <property type="evidence" value="ECO:0007669"/>
    <property type="project" value="InterPro"/>
</dbReference>
<dbReference type="InterPro" id="IPR007110">
    <property type="entry name" value="Ig-like_dom"/>
</dbReference>
<dbReference type="InterPro" id="IPR003598">
    <property type="entry name" value="Ig_sub2"/>
</dbReference>
<dbReference type="PANTHER" id="PTHR10075">
    <property type="entry name" value="BASIGIN RELATED"/>
    <property type="match status" value="1"/>
</dbReference>
<dbReference type="GO" id="GO:0070593">
    <property type="term" value="P:dendrite self-avoidance"/>
    <property type="evidence" value="ECO:0007669"/>
    <property type="project" value="TreeGrafter"/>
</dbReference>
<feature type="region of interest" description="Disordered" evidence="17">
    <location>
        <begin position="963"/>
        <end position="1024"/>
    </location>
</feature>
<comment type="subcellular location">
    <subcellularLocation>
        <location evidence="3">Cytoplasm</location>
    </subcellularLocation>
    <subcellularLocation>
        <location evidence="2">Nucleus</location>
    </subcellularLocation>
</comment>
<dbReference type="InterPro" id="IPR006357">
    <property type="entry name" value="HAD-SF_hydro_IIA"/>
</dbReference>
<feature type="compositionally biased region" description="Polar residues" evidence="17">
    <location>
        <begin position="455"/>
        <end position="480"/>
    </location>
</feature>
<protein>
    <recommendedName>
        <fullName evidence="15">Phospholysine phosphohistidine inorganic pyrophosphate phosphatase</fullName>
        <ecNumber evidence="5">3.6.1.1</ecNumber>
    </recommendedName>
</protein>
<accession>A0A084WB63</accession>
<keyword evidence="8" id="KW-0677">Repeat</keyword>
<dbReference type="EnsemblMetazoa" id="ASIC015405-RA">
    <property type="protein sequence ID" value="ASIC015405-PA"/>
    <property type="gene ID" value="ASIC015405"/>
</dbReference>
<feature type="compositionally biased region" description="Low complexity" evidence="17">
    <location>
        <begin position="1160"/>
        <end position="1177"/>
    </location>
</feature>
<dbReference type="EMBL" id="KE525331">
    <property type="protein sequence ID" value="KFB47457.1"/>
    <property type="molecule type" value="Genomic_DNA"/>
</dbReference>
<dbReference type="InterPro" id="IPR003961">
    <property type="entry name" value="FN3_dom"/>
</dbReference>
<reference evidence="21 23" key="1">
    <citation type="journal article" date="2014" name="BMC Genomics">
        <title>Genome sequence of Anopheles sinensis provides insight into genetics basis of mosquito competence for malaria parasites.</title>
        <authorList>
            <person name="Zhou D."/>
            <person name="Zhang D."/>
            <person name="Ding G."/>
            <person name="Shi L."/>
            <person name="Hou Q."/>
            <person name="Ye Y."/>
            <person name="Xu Y."/>
            <person name="Zhou H."/>
            <person name="Xiong C."/>
            <person name="Li S."/>
            <person name="Yu J."/>
            <person name="Hong S."/>
            <person name="Yu X."/>
            <person name="Zou P."/>
            <person name="Chen C."/>
            <person name="Chang X."/>
            <person name="Wang W."/>
            <person name="Lv Y."/>
            <person name="Sun Y."/>
            <person name="Ma L."/>
            <person name="Shen B."/>
            <person name="Zhu C."/>
        </authorList>
    </citation>
    <scope>NUCLEOTIDE SEQUENCE [LARGE SCALE GENOMIC DNA]</scope>
</reference>
<keyword evidence="10" id="KW-0460">Magnesium</keyword>
<dbReference type="GO" id="GO:0005737">
    <property type="term" value="C:cytoplasm"/>
    <property type="evidence" value="ECO:0007669"/>
    <property type="project" value="UniProtKB-SubCell"/>
</dbReference>
<reference evidence="22" key="2">
    <citation type="submission" date="2020-05" db="UniProtKB">
        <authorList>
            <consortium name="EnsemblMetazoa"/>
        </authorList>
    </citation>
    <scope>IDENTIFICATION</scope>
</reference>
<dbReference type="Pfam" id="PF13242">
    <property type="entry name" value="Hydrolase_like"/>
    <property type="match status" value="1"/>
</dbReference>
<gene>
    <name evidence="21" type="ORF">ZHAS_00015405</name>
</gene>
<dbReference type="GO" id="GO:0004427">
    <property type="term" value="F:inorganic diphosphate phosphatase activity"/>
    <property type="evidence" value="ECO:0007669"/>
    <property type="project" value="UniProtKB-EC"/>
</dbReference>
<dbReference type="FunFam" id="2.60.40.10:FF:000189">
    <property type="entry name" value="Neogenin isoform 3"/>
    <property type="match status" value="1"/>
</dbReference>
<comment type="function">
    <text evidence="14">Phosphatase that hydrolyzes imidodiphosphate, 3-phosphohistidine and 6-phospholysine. Has broad substrate specificity and can also hydrolyze inorganic diphosphate, but with lower efficiency.</text>
</comment>
<dbReference type="VEuPathDB" id="VectorBase:ASIC015405"/>
<evidence type="ECO:0000256" key="7">
    <source>
        <dbReference type="ARBA" id="ARBA00022723"/>
    </source>
</evidence>
<dbReference type="PROSITE" id="PS50835">
    <property type="entry name" value="IG_LIKE"/>
    <property type="match status" value="4"/>
</dbReference>
<evidence type="ECO:0000256" key="6">
    <source>
        <dbReference type="ARBA" id="ARBA00022490"/>
    </source>
</evidence>
<evidence type="ECO:0000256" key="15">
    <source>
        <dbReference type="ARBA" id="ARBA00039357"/>
    </source>
</evidence>
<dbReference type="SUPFAM" id="SSF56784">
    <property type="entry name" value="HAD-like"/>
    <property type="match status" value="1"/>
</dbReference>
<organism evidence="21">
    <name type="scientific">Anopheles sinensis</name>
    <name type="common">Mosquito</name>
    <dbReference type="NCBI Taxonomy" id="74873"/>
    <lineage>
        <taxon>Eukaryota</taxon>
        <taxon>Metazoa</taxon>
        <taxon>Ecdysozoa</taxon>
        <taxon>Arthropoda</taxon>
        <taxon>Hexapoda</taxon>
        <taxon>Insecta</taxon>
        <taxon>Pterygota</taxon>
        <taxon>Neoptera</taxon>
        <taxon>Endopterygota</taxon>
        <taxon>Diptera</taxon>
        <taxon>Nematocera</taxon>
        <taxon>Culicoidea</taxon>
        <taxon>Culicidae</taxon>
        <taxon>Anophelinae</taxon>
        <taxon>Anopheles</taxon>
    </lineage>
</organism>
<feature type="region of interest" description="Disordered" evidence="17">
    <location>
        <begin position="383"/>
        <end position="486"/>
    </location>
</feature>
<dbReference type="PANTHER" id="PTHR10075:SF100">
    <property type="entry name" value="FASCICLIN-2"/>
    <property type="match status" value="1"/>
</dbReference>
<evidence type="ECO:0000256" key="1">
    <source>
        <dbReference type="ARBA" id="ARBA00001946"/>
    </source>
</evidence>
<evidence type="ECO:0000313" key="23">
    <source>
        <dbReference type="Proteomes" id="UP000030765"/>
    </source>
</evidence>
<keyword evidence="6" id="KW-0963">Cytoplasm</keyword>
<evidence type="ECO:0000256" key="14">
    <source>
        <dbReference type="ARBA" id="ARBA00037258"/>
    </source>
</evidence>
<evidence type="ECO:0000256" key="5">
    <source>
        <dbReference type="ARBA" id="ARBA00012146"/>
    </source>
</evidence>
<evidence type="ECO:0000256" key="3">
    <source>
        <dbReference type="ARBA" id="ARBA00004496"/>
    </source>
</evidence>
<feature type="compositionally biased region" description="Basic and acidic residues" evidence="17">
    <location>
        <begin position="430"/>
        <end position="454"/>
    </location>
</feature>
<dbReference type="GO" id="GO:0005634">
    <property type="term" value="C:nucleus"/>
    <property type="evidence" value="ECO:0007669"/>
    <property type="project" value="UniProtKB-SubCell"/>
</dbReference>
<comment type="catalytic activity">
    <reaction evidence="16">
        <text>diphosphate + H2O = 2 phosphate + H(+)</text>
        <dbReference type="Rhea" id="RHEA:24576"/>
        <dbReference type="ChEBI" id="CHEBI:15377"/>
        <dbReference type="ChEBI" id="CHEBI:15378"/>
        <dbReference type="ChEBI" id="CHEBI:33019"/>
        <dbReference type="ChEBI" id="CHEBI:43474"/>
        <dbReference type="EC" id="3.6.1.1"/>
    </reaction>
</comment>
<dbReference type="PROSITE" id="PS50853">
    <property type="entry name" value="FN3"/>
    <property type="match status" value="1"/>
</dbReference>
<dbReference type="Pfam" id="PF07679">
    <property type="entry name" value="I-set"/>
    <property type="match status" value="2"/>
</dbReference>
<dbReference type="GO" id="GO:0007156">
    <property type="term" value="P:homophilic cell adhesion via plasma membrane adhesion molecules"/>
    <property type="evidence" value="ECO:0007669"/>
    <property type="project" value="TreeGrafter"/>
</dbReference>
<feature type="domain" description="STAS" evidence="18">
    <location>
        <begin position="1219"/>
        <end position="1291"/>
    </location>
</feature>
<keyword evidence="9" id="KW-0378">Hydrolase</keyword>
<dbReference type="OrthoDB" id="428111at2759"/>
<dbReference type="InterPro" id="IPR006355">
    <property type="entry name" value="LHPP/HDHD2"/>
</dbReference>
<comment type="cofactor">
    <cofactor evidence="1">
        <name>Mg(2+)</name>
        <dbReference type="ChEBI" id="CHEBI:18420"/>
    </cofactor>
</comment>
<feature type="domain" description="Ig-like" evidence="19">
    <location>
        <begin position="196"/>
        <end position="276"/>
    </location>
</feature>